<keyword evidence="4" id="KW-1185">Reference proteome</keyword>
<dbReference type="NCBIfam" id="TIGR03816">
    <property type="entry name" value="tadE_like_DECH"/>
    <property type="match status" value="1"/>
</dbReference>
<comment type="caution">
    <text evidence="3">The sequence shown here is derived from an EMBL/GenBank/DDBJ whole genome shotgun (WGS) entry which is preliminary data.</text>
</comment>
<dbReference type="RefSeq" id="WP_141786168.1">
    <property type="nucleotide sequence ID" value="NZ_BAAAIK010000001.1"/>
</dbReference>
<organism evidence="3 4">
    <name type="scientific">Ornithinicoccus hortensis</name>
    <dbReference type="NCBI Taxonomy" id="82346"/>
    <lineage>
        <taxon>Bacteria</taxon>
        <taxon>Bacillati</taxon>
        <taxon>Actinomycetota</taxon>
        <taxon>Actinomycetes</taxon>
        <taxon>Micrococcales</taxon>
        <taxon>Intrasporangiaceae</taxon>
        <taxon>Ornithinicoccus</taxon>
    </lineage>
</organism>
<evidence type="ECO:0000256" key="1">
    <source>
        <dbReference type="SAM" id="MobiDB-lite"/>
    </source>
</evidence>
<dbReference type="InterPro" id="IPR021202">
    <property type="entry name" value="Rv3654c-like"/>
</dbReference>
<feature type="transmembrane region" description="Helical" evidence="2">
    <location>
        <begin position="29"/>
        <end position="52"/>
    </location>
</feature>
<feature type="region of interest" description="Disordered" evidence="1">
    <location>
        <begin position="1"/>
        <end position="23"/>
    </location>
</feature>
<gene>
    <name evidence="3" type="ORF">FB467_3453</name>
</gene>
<sequence>MSGGGRGDPRSEGRLLCPGESRDRGSATVLGLGIATVSLVLLGLLLAVGAALSAAGAARSAADLSALAGAGQLLQGASGSAACDRAGVVADRNGARLTECRTAAGSGDLGPSITVLVEVEHRVTGLGAAQARARAGGVPLQDP</sequence>
<name>A0A542YW14_9MICO</name>
<reference evidence="3 4" key="1">
    <citation type="submission" date="2019-06" db="EMBL/GenBank/DDBJ databases">
        <title>Sequencing the genomes of 1000 actinobacteria strains.</title>
        <authorList>
            <person name="Klenk H.-P."/>
        </authorList>
    </citation>
    <scope>NUCLEOTIDE SEQUENCE [LARGE SCALE GENOMIC DNA]</scope>
    <source>
        <strain evidence="3 4">DSM 12335</strain>
    </source>
</reference>
<dbReference type="Proteomes" id="UP000319516">
    <property type="component" value="Unassembled WGS sequence"/>
</dbReference>
<proteinExistence type="predicted"/>
<evidence type="ECO:0000313" key="3">
    <source>
        <dbReference type="EMBL" id="TQL52273.1"/>
    </source>
</evidence>
<dbReference type="EMBL" id="VFOP01000001">
    <property type="protein sequence ID" value="TQL52273.1"/>
    <property type="molecule type" value="Genomic_DNA"/>
</dbReference>
<evidence type="ECO:0000313" key="4">
    <source>
        <dbReference type="Proteomes" id="UP000319516"/>
    </source>
</evidence>
<evidence type="ECO:0000256" key="2">
    <source>
        <dbReference type="SAM" id="Phobius"/>
    </source>
</evidence>
<keyword evidence="2" id="KW-0472">Membrane</keyword>
<keyword evidence="2" id="KW-0812">Transmembrane</keyword>
<accession>A0A542YW14</accession>
<protein>
    <submittedName>
        <fullName evidence="3">Secretion/DNA translocation related TadE-like protein</fullName>
    </submittedName>
</protein>
<dbReference type="AlphaFoldDB" id="A0A542YW14"/>
<keyword evidence="2" id="KW-1133">Transmembrane helix</keyword>